<feature type="domain" description="FAD-binding" evidence="6">
    <location>
        <begin position="14"/>
        <end position="346"/>
    </location>
</feature>
<protein>
    <recommendedName>
        <fullName evidence="6">FAD-binding domain-containing protein</fullName>
    </recommendedName>
</protein>
<dbReference type="RefSeq" id="XP_041562971.1">
    <property type="nucleotide sequence ID" value="XM_041697441.1"/>
</dbReference>
<proteinExistence type="inferred from homology"/>
<dbReference type="SUPFAM" id="SSF51905">
    <property type="entry name" value="FAD/NAD(P)-binding domain"/>
    <property type="match status" value="1"/>
</dbReference>
<accession>A0A7R7XZW5</accession>
<dbReference type="Gene3D" id="3.50.50.60">
    <property type="entry name" value="FAD/NAD(P)-binding domain"/>
    <property type="match status" value="1"/>
</dbReference>
<reference evidence="7" key="2">
    <citation type="submission" date="2021-02" db="EMBL/GenBank/DDBJ databases">
        <title>Aspergillus puulaauensis MK2 genome sequence.</title>
        <authorList>
            <person name="Futagami T."/>
            <person name="Mori K."/>
            <person name="Kadooka C."/>
            <person name="Tanaka T."/>
        </authorList>
    </citation>
    <scope>NUCLEOTIDE SEQUENCE</scope>
    <source>
        <strain evidence="7">MK2</strain>
    </source>
</reference>
<comment type="similarity">
    <text evidence="1">Belongs to the paxM FAD-dependent monooxygenase family.</text>
</comment>
<evidence type="ECO:0000313" key="7">
    <source>
        <dbReference type="EMBL" id="BCS30785.1"/>
    </source>
</evidence>
<dbReference type="GO" id="GO:0004497">
    <property type="term" value="F:monooxygenase activity"/>
    <property type="evidence" value="ECO:0007669"/>
    <property type="project" value="UniProtKB-KW"/>
</dbReference>
<evidence type="ECO:0000313" key="8">
    <source>
        <dbReference type="Proteomes" id="UP000654913"/>
    </source>
</evidence>
<evidence type="ECO:0000256" key="2">
    <source>
        <dbReference type="ARBA" id="ARBA00022630"/>
    </source>
</evidence>
<dbReference type="Pfam" id="PF01494">
    <property type="entry name" value="FAD_binding_3"/>
    <property type="match status" value="1"/>
</dbReference>
<dbReference type="GeneID" id="64980782"/>
<name>A0A7R7XZW5_9EURO</name>
<reference evidence="7" key="1">
    <citation type="submission" date="2021-01" db="EMBL/GenBank/DDBJ databases">
        <authorList>
            <consortium name="Aspergillus puulaauensis MK2 genome sequencing consortium"/>
            <person name="Kazuki M."/>
            <person name="Futagami T."/>
        </authorList>
    </citation>
    <scope>NUCLEOTIDE SEQUENCE</scope>
    <source>
        <strain evidence="7">MK2</strain>
    </source>
</reference>
<keyword evidence="8" id="KW-1185">Reference proteome</keyword>
<dbReference type="PRINTS" id="PR00420">
    <property type="entry name" value="RNGMNOXGNASE"/>
</dbReference>
<dbReference type="AlphaFoldDB" id="A0A7R7XZW5"/>
<gene>
    <name evidence="7" type="ORF">APUU_81088S</name>
</gene>
<dbReference type="KEGG" id="apuu:APUU_81088S"/>
<evidence type="ECO:0000259" key="6">
    <source>
        <dbReference type="Pfam" id="PF01494"/>
    </source>
</evidence>
<dbReference type="PANTHER" id="PTHR13789:SF236">
    <property type="entry name" value="MONOOXYGENASE, PUTATIVE (AFU_ORTHOLOGUE AFUA_6G12060)-RELATED"/>
    <property type="match status" value="1"/>
</dbReference>
<dbReference type="Proteomes" id="UP000654913">
    <property type="component" value="Chromosome 8"/>
</dbReference>
<dbReference type="InterPro" id="IPR050493">
    <property type="entry name" value="FAD-dep_Monooxygenase_BioMet"/>
</dbReference>
<evidence type="ECO:0000256" key="4">
    <source>
        <dbReference type="ARBA" id="ARBA00023002"/>
    </source>
</evidence>
<keyword evidence="4" id="KW-0560">Oxidoreductase</keyword>
<dbReference type="Gene3D" id="3.30.9.30">
    <property type="match status" value="1"/>
</dbReference>
<keyword evidence="5" id="KW-0503">Monooxygenase</keyword>
<dbReference type="GO" id="GO:0071949">
    <property type="term" value="F:FAD binding"/>
    <property type="evidence" value="ECO:0007669"/>
    <property type="project" value="InterPro"/>
</dbReference>
<evidence type="ECO:0000256" key="1">
    <source>
        <dbReference type="ARBA" id="ARBA00007992"/>
    </source>
</evidence>
<keyword evidence="2" id="KW-0285">Flavoprotein</keyword>
<dbReference type="OrthoDB" id="16820at2759"/>
<sequence>MTVPHDTAPEPTGTTVIIIGLGIGGLTAAISCHLNGHHVIAFDKLENLEPYGDGLILTPNGSQVLKDLDDTGIVARWVETWAYNCRDCKIYDTDGVHVGQHPIPDTDKGLSLLPRGGLVQILYQTAKRLGLDLRLGVRVTEFYEDETQASVVVGGERVQGDCLIFADGANSRGRAAVSSTNVQPYYSGFSIFRGKADGTALLQDPRCHWLLGPENKVDQAAGFAGPEMYVQLATCGGGRASFCMGITQHAQPEGNFWTTPVDKEEMLEKISSWRCTDQIRPVIEAMSKDQFLLCPLLRAGVLDSWVSPTGRITVIGDAAHPFFPTSAQGASQAIEDAATLAITLRLAGKNNIKLGLQAMEAMRSKHRATYIQRNAWRVNDAWFNTPLAERVDKKAAPAIGVIDWIVGHSCTMYASDQFDRVRHSLATGQPYVPTNIPPEQFKEATEWITYRNTERQA</sequence>
<dbReference type="InterPro" id="IPR036188">
    <property type="entry name" value="FAD/NAD-bd_sf"/>
</dbReference>
<dbReference type="InterPro" id="IPR002938">
    <property type="entry name" value="FAD-bd"/>
</dbReference>
<evidence type="ECO:0000256" key="5">
    <source>
        <dbReference type="ARBA" id="ARBA00023033"/>
    </source>
</evidence>
<organism evidence="7 8">
    <name type="scientific">Aspergillus puulaauensis</name>
    <dbReference type="NCBI Taxonomy" id="1220207"/>
    <lineage>
        <taxon>Eukaryota</taxon>
        <taxon>Fungi</taxon>
        <taxon>Dikarya</taxon>
        <taxon>Ascomycota</taxon>
        <taxon>Pezizomycotina</taxon>
        <taxon>Eurotiomycetes</taxon>
        <taxon>Eurotiomycetidae</taxon>
        <taxon>Eurotiales</taxon>
        <taxon>Aspergillaceae</taxon>
        <taxon>Aspergillus</taxon>
    </lineage>
</organism>
<keyword evidence="3" id="KW-0274">FAD</keyword>
<dbReference type="EMBL" id="AP024450">
    <property type="protein sequence ID" value="BCS30785.1"/>
    <property type="molecule type" value="Genomic_DNA"/>
</dbReference>
<dbReference type="PANTHER" id="PTHR13789">
    <property type="entry name" value="MONOOXYGENASE"/>
    <property type="match status" value="1"/>
</dbReference>
<evidence type="ECO:0000256" key="3">
    <source>
        <dbReference type="ARBA" id="ARBA00022827"/>
    </source>
</evidence>